<name>A0A4P9XKF6_9FUNG</name>
<evidence type="ECO:0000256" key="2">
    <source>
        <dbReference type="ARBA" id="ARBA00022670"/>
    </source>
</evidence>
<dbReference type="Pfam" id="PF00326">
    <property type="entry name" value="Peptidase_S9"/>
    <property type="match status" value="1"/>
</dbReference>
<evidence type="ECO:0000256" key="3">
    <source>
        <dbReference type="ARBA" id="ARBA00022801"/>
    </source>
</evidence>
<keyword evidence="2 6" id="KW-0645">Protease</keyword>
<evidence type="ECO:0000259" key="7">
    <source>
        <dbReference type="Pfam" id="PF00326"/>
    </source>
</evidence>
<evidence type="ECO:0000256" key="4">
    <source>
        <dbReference type="ARBA" id="ARBA00022825"/>
    </source>
</evidence>
<feature type="non-terminal residue" evidence="9">
    <location>
        <position position="633"/>
    </location>
</feature>
<sequence>DPYHWMRDEKDKEETVKYLEAENQYAEEQLKASQALAAKMADEMTQRVPVNAQDAPWKHGDYMYYSKTPDGKREIYYRQSTASANAPEEMVLDLNALGDEKAQLEAFEPSGNNEFLAYSTDATGEGLYTIYVKDLKTGKLLADTIKGASQGLEWDAGSQYLFYAQVSEDGRPDRVMRHKIGDTGEDAVVYEEKDENYSVEVSRSNNRRYLFVLASKFGGNEIRYIDASKPTEPPVLFQKRTPDLEYYLDAMDGYFTIMTTYLSGKKLTNSALCICDAKEPTSMENWKVIQGDSPDTSILSALPVQRSLVVLDTFKGKDRLHIIDLDEGGNPISNANNHAISLPESIFSISIDQRQLPADQGKVRFTYSSPITPKTIYEYDLAKRALTELSKQQVGGYTSSLYATEQLHADLPAGDGPSTLPADMKVPITVVYRKDLMRKDGSNPGWLYGFGSYGTSQKPEFDSDIISLLDRGYVYAIAHVRGGIENGWHWYNPEGMLLNKKNTFRDFIAAAEKLFADKYVSKEKLVIHGSGAGGMLIGAVMNMRPDLAKAAIVSAPIMDLVNSLMDETQKIAIPSRAEWGDPTDAAVFDYMQSYSPYENIQKDVKYPAIFVESALNDPLLDYWHASKWVAKLR</sequence>
<keyword evidence="10" id="KW-1185">Reference proteome</keyword>
<evidence type="ECO:0000259" key="8">
    <source>
        <dbReference type="Pfam" id="PF02897"/>
    </source>
</evidence>
<dbReference type="InterPro" id="IPR051543">
    <property type="entry name" value="Serine_Peptidase_S9A"/>
</dbReference>
<keyword evidence="4 6" id="KW-0720">Serine protease</keyword>
<gene>
    <name evidence="9" type="ORF">THASP1DRAFT_7850</name>
</gene>
<dbReference type="InterPro" id="IPR002470">
    <property type="entry name" value="Peptidase_S9A"/>
</dbReference>
<accession>A0A4P9XKF6</accession>
<feature type="non-terminal residue" evidence="9">
    <location>
        <position position="1"/>
    </location>
</feature>
<dbReference type="GO" id="GO:0006508">
    <property type="term" value="P:proteolysis"/>
    <property type="evidence" value="ECO:0007669"/>
    <property type="project" value="UniProtKB-KW"/>
</dbReference>
<dbReference type="InterPro" id="IPR029058">
    <property type="entry name" value="AB_hydrolase_fold"/>
</dbReference>
<dbReference type="PRINTS" id="PR00862">
    <property type="entry name" value="PROLIGOPTASE"/>
</dbReference>
<feature type="domain" description="Peptidase S9A N-terminal" evidence="8">
    <location>
        <begin position="1"/>
        <end position="389"/>
    </location>
</feature>
<comment type="similarity">
    <text evidence="1 6">Belongs to the peptidase S9A family.</text>
</comment>
<evidence type="ECO:0000256" key="6">
    <source>
        <dbReference type="RuleBase" id="RU368024"/>
    </source>
</evidence>
<dbReference type="AlphaFoldDB" id="A0A4P9XKF6"/>
<dbReference type="Gene3D" id="2.130.10.120">
    <property type="entry name" value="Prolyl oligopeptidase, N-terminal domain"/>
    <property type="match status" value="1"/>
</dbReference>
<dbReference type="GO" id="GO:0004252">
    <property type="term" value="F:serine-type endopeptidase activity"/>
    <property type="evidence" value="ECO:0007669"/>
    <property type="project" value="UniProtKB-UniRule"/>
</dbReference>
<reference evidence="10" key="1">
    <citation type="journal article" date="2018" name="Nat. Microbiol.">
        <title>Leveraging single-cell genomics to expand the fungal tree of life.</title>
        <authorList>
            <person name="Ahrendt S.R."/>
            <person name="Quandt C.A."/>
            <person name="Ciobanu D."/>
            <person name="Clum A."/>
            <person name="Salamov A."/>
            <person name="Andreopoulos B."/>
            <person name="Cheng J.F."/>
            <person name="Woyke T."/>
            <person name="Pelin A."/>
            <person name="Henrissat B."/>
            <person name="Reynolds N.K."/>
            <person name="Benny G.L."/>
            <person name="Smith M.E."/>
            <person name="James T.Y."/>
            <person name="Grigoriev I.V."/>
        </authorList>
    </citation>
    <scope>NUCLEOTIDE SEQUENCE [LARGE SCALE GENOMIC DNA]</scope>
    <source>
        <strain evidence="10">RSA 1356</strain>
    </source>
</reference>
<dbReference type="EC" id="3.4.21.-" evidence="6"/>
<keyword evidence="3 6" id="KW-0378">Hydrolase</keyword>
<dbReference type="Gene3D" id="3.40.50.1820">
    <property type="entry name" value="alpha/beta hydrolase"/>
    <property type="match status" value="1"/>
</dbReference>
<evidence type="ECO:0000313" key="10">
    <source>
        <dbReference type="Proteomes" id="UP000271241"/>
    </source>
</evidence>
<organism evidence="9 10">
    <name type="scientific">Thamnocephalis sphaerospora</name>
    <dbReference type="NCBI Taxonomy" id="78915"/>
    <lineage>
        <taxon>Eukaryota</taxon>
        <taxon>Fungi</taxon>
        <taxon>Fungi incertae sedis</taxon>
        <taxon>Zoopagomycota</taxon>
        <taxon>Zoopagomycotina</taxon>
        <taxon>Zoopagomycetes</taxon>
        <taxon>Zoopagales</taxon>
        <taxon>Sigmoideomycetaceae</taxon>
        <taxon>Thamnocephalis</taxon>
    </lineage>
</organism>
<dbReference type="PANTHER" id="PTHR11757:SF19">
    <property type="entry name" value="PROLYL ENDOPEPTIDASE-LIKE"/>
    <property type="match status" value="1"/>
</dbReference>
<dbReference type="SUPFAM" id="SSF50993">
    <property type="entry name" value="Peptidase/esterase 'gauge' domain"/>
    <property type="match status" value="1"/>
</dbReference>
<proteinExistence type="inferred from homology"/>
<comment type="function">
    <text evidence="5">Serine peptidase whose precise substrate specificity remains unclear. Does not cleave peptides after a arginine or lysine residue. Regulates trans-Golgi network morphology and sorting by regulating the membrane binding of the AP-1 complex. May play a role in the regulation of synaptic vesicle exocytosis.</text>
</comment>
<protein>
    <recommendedName>
        <fullName evidence="6">Prolyl endopeptidase</fullName>
        <ecNumber evidence="6">3.4.21.-</ecNumber>
    </recommendedName>
</protein>
<dbReference type="Pfam" id="PF02897">
    <property type="entry name" value="Peptidase_S9_N"/>
    <property type="match status" value="1"/>
</dbReference>
<dbReference type="SUPFAM" id="SSF53474">
    <property type="entry name" value="alpha/beta-Hydrolases"/>
    <property type="match status" value="1"/>
</dbReference>
<feature type="domain" description="Peptidase S9 prolyl oligopeptidase catalytic" evidence="7">
    <location>
        <begin position="460"/>
        <end position="633"/>
    </location>
</feature>
<evidence type="ECO:0000256" key="5">
    <source>
        <dbReference type="ARBA" id="ARBA00045448"/>
    </source>
</evidence>
<evidence type="ECO:0000313" key="9">
    <source>
        <dbReference type="EMBL" id="RKP05730.1"/>
    </source>
</evidence>
<dbReference type="InterPro" id="IPR001375">
    <property type="entry name" value="Peptidase_S9_cat"/>
</dbReference>
<dbReference type="PANTHER" id="PTHR11757">
    <property type="entry name" value="PROTEASE FAMILY S9A OLIGOPEPTIDASE"/>
    <property type="match status" value="1"/>
</dbReference>
<dbReference type="InterPro" id="IPR023302">
    <property type="entry name" value="Pept_S9A_N"/>
</dbReference>
<dbReference type="OrthoDB" id="248387at2759"/>
<evidence type="ECO:0000256" key="1">
    <source>
        <dbReference type="ARBA" id="ARBA00005228"/>
    </source>
</evidence>
<dbReference type="Proteomes" id="UP000271241">
    <property type="component" value="Unassembled WGS sequence"/>
</dbReference>
<dbReference type="EMBL" id="KZ993045">
    <property type="protein sequence ID" value="RKP05730.1"/>
    <property type="molecule type" value="Genomic_DNA"/>
</dbReference>